<dbReference type="PANTHER" id="PTHR33630">
    <property type="entry name" value="CUTINASE RV1984C-RELATED-RELATED"/>
    <property type="match status" value="1"/>
</dbReference>
<dbReference type="AlphaFoldDB" id="A0A8T8SCK0"/>
<dbReference type="EMBL" id="LWDF02001889">
    <property type="protein sequence ID" value="KAE8237196.1"/>
    <property type="molecule type" value="Genomic_DNA"/>
</dbReference>
<dbReference type="InterPro" id="IPR029058">
    <property type="entry name" value="AB_hydrolase_fold"/>
</dbReference>
<keyword evidence="1" id="KW-0378">Hydrolase</keyword>
<dbReference type="SUPFAM" id="SSF53474">
    <property type="entry name" value="alpha/beta-Hydrolases"/>
    <property type="match status" value="1"/>
</dbReference>
<sequence length="229" mass="23679">MFSTLFLFGIALAASINTLSGVKAAAVCKDYVVLSARGTFDPPGPEYNLKQIVATTLNNLPNGAAVDVDYPAQASVASTEAGVAWVRRYLQEANQACPQQKYALLGFSQGAMVMAEAAGGFASAGDPLYDAIKVVFMAGNPFHVPNRVGNVDEQGGHSTAAAPGTAMRDDPNPAELDRFAADGKVMDVCLAADPICNSAHHGPSAHGSYGGSQNVQAMAARFVVSKLTG</sequence>
<dbReference type="GO" id="GO:0052689">
    <property type="term" value="F:carboxylic ester hydrolase activity"/>
    <property type="evidence" value="ECO:0007669"/>
    <property type="project" value="UniProtKB-ARBA"/>
</dbReference>
<feature type="signal peptide" evidence="4">
    <location>
        <begin position="1"/>
        <end position="24"/>
    </location>
</feature>
<dbReference type="Proteomes" id="UP000077521">
    <property type="component" value="Unassembled WGS sequence"/>
</dbReference>
<proteinExistence type="predicted"/>
<evidence type="ECO:0000256" key="1">
    <source>
        <dbReference type="ARBA" id="ARBA00022801"/>
    </source>
</evidence>
<reference evidence="5" key="1">
    <citation type="submission" date="2016-04" db="EMBL/GenBank/DDBJ databases">
        <authorList>
            <person name="Nguyen H.D."/>
            <person name="Samba Siva P."/>
            <person name="Cullis J."/>
            <person name="Levesque C.A."/>
            <person name="Hambleton S."/>
        </authorList>
    </citation>
    <scope>NUCLEOTIDE SEQUENCE</scope>
    <source>
        <strain evidence="5">DAOMC 236416</strain>
    </source>
</reference>
<dbReference type="PANTHER" id="PTHR33630:SF9">
    <property type="entry name" value="CUTINASE 4"/>
    <property type="match status" value="1"/>
</dbReference>
<keyword evidence="6" id="KW-1185">Reference proteome</keyword>
<dbReference type="Gene3D" id="3.40.50.1820">
    <property type="entry name" value="alpha/beta hydrolase"/>
    <property type="match status" value="1"/>
</dbReference>
<dbReference type="Pfam" id="PF01083">
    <property type="entry name" value="Cutinase"/>
    <property type="match status" value="1"/>
</dbReference>
<comment type="caution">
    <text evidence="5">The sequence shown here is derived from an EMBL/GenBank/DDBJ whole genome shotgun (WGS) entry which is preliminary data.</text>
</comment>
<evidence type="ECO:0000313" key="5">
    <source>
        <dbReference type="EMBL" id="KAE8237196.1"/>
    </source>
</evidence>
<evidence type="ECO:0000313" key="6">
    <source>
        <dbReference type="Proteomes" id="UP000077521"/>
    </source>
</evidence>
<feature type="region of interest" description="Disordered" evidence="3">
    <location>
        <begin position="148"/>
        <end position="175"/>
    </location>
</feature>
<feature type="chain" id="PRO_5035889130" description="Cutinase" evidence="4">
    <location>
        <begin position="25"/>
        <end position="229"/>
    </location>
</feature>
<evidence type="ECO:0000256" key="3">
    <source>
        <dbReference type="SAM" id="MobiDB-lite"/>
    </source>
</evidence>
<evidence type="ECO:0000256" key="2">
    <source>
        <dbReference type="ARBA" id="ARBA00023157"/>
    </source>
</evidence>
<keyword evidence="4" id="KW-0732">Signal</keyword>
<reference evidence="5" key="2">
    <citation type="journal article" date="2019" name="IMA Fungus">
        <title>Genome sequencing and comparison of five Tilletia species to identify candidate genes for the detection of regulated species infecting wheat.</title>
        <authorList>
            <person name="Nguyen H.D.T."/>
            <person name="Sultana T."/>
            <person name="Kesanakurti P."/>
            <person name="Hambleton S."/>
        </authorList>
    </citation>
    <scope>NUCLEOTIDE SEQUENCE</scope>
    <source>
        <strain evidence="5">DAOMC 236416</strain>
    </source>
</reference>
<accession>A0A8T8SCK0</accession>
<name>A0A8T8SCK0_9BASI</name>
<dbReference type="InterPro" id="IPR000675">
    <property type="entry name" value="Cutinase/axe"/>
</dbReference>
<evidence type="ECO:0008006" key="7">
    <source>
        <dbReference type="Google" id="ProtNLM"/>
    </source>
</evidence>
<evidence type="ECO:0000256" key="4">
    <source>
        <dbReference type="SAM" id="SignalP"/>
    </source>
</evidence>
<organism evidence="5 6">
    <name type="scientific">Tilletia indica</name>
    <dbReference type="NCBI Taxonomy" id="43049"/>
    <lineage>
        <taxon>Eukaryota</taxon>
        <taxon>Fungi</taxon>
        <taxon>Dikarya</taxon>
        <taxon>Basidiomycota</taxon>
        <taxon>Ustilaginomycotina</taxon>
        <taxon>Exobasidiomycetes</taxon>
        <taxon>Tilletiales</taxon>
        <taxon>Tilletiaceae</taxon>
        <taxon>Tilletia</taxon>
    </lineage>
</organism>
<dbReference type="SMART" id="SM01110">
    <property type="entry name" value="Cutinase"/>
    <property type="match status" value="1"/>
</dbReference>
<keyword evidence="2" id="KW-1015">Disulfide bond</keyword>
<gene>
    <name evidence="5" type="ORF">A4X13_0g8876</name>
</gene>
<protein>
    <recommendedName>
        <fullName evidence="7">Cutinase</fullName>
    </recommendedName>
</protein>